<keyword evidence="4" id="KW-0813">Transport</keyword>
<protein>
    <submittedName>
        <fullName evidence="10">ATP synthase gamma chain</fullName>
    </submittedName>
</protein>
<evidence type="ECO:0000256" key="5">
    <source>
        <dbReference type="ARBA" id="ARBA00022781"/>
    </source>
</evidence>
<keyword evidence="8" id="KW-0139">CF(1)</keyword>
<dbReference type="Gene3D" id="1.10.287.80">
    <property type="entry name" value="ATP synthase, gamma subunit, helix hairpin domain"/>
    <property type="match status" value="1"/>
</dbReference>
<evidence type="ECO:0000256" key="4">
    <source>
        <dbReference type="ARBA" id="ARBA00022448"/>
    </source>
</evidence>
<dbReference type="AlphaFoldDB" id="A0A1V5T0U7"/>
<dbReference type="PANTHER" id="PTHR11693:SF22">
    <property type="entry name" value="ATP SYNTHASE SUBUNIT GAMMA, MITOCHONDRIAL"/>
    <property type="match status" value="1"/>
</dbReference>
<dbReference type="PRINTS" id="PR00126">
    <property type="entry name" value="ATPASEGAMMA"/>
</dbReference>
<dbReference type="Gene3D" id="3.40.1380.10">
    <property type="match status" value="1"/>
</dbReference>
<comment type="subcellular location">
    <subcellularLocation>
        <location evidence="2">Membrane</location>
        <topology evidence="2">Peripheral membrane protein</topology>
    </subcellularLocation>
</comment>
<evidence type="ECO:0000256" key="3">
    <source>
        <dbReference type="ARBA" id="ARBA00007681"/>
    </source>
</evidence>
<dbReference type="EMBL" id="MWBQ01000040">
    <property type="protein sequence ID" value="OQA60133.1"/>
    <property type="molecule type" value="Genomic_DNA"/>
</dbReference>
<keyword evidence="6" id="KW-0406">Ion transport</keyword>
<dbReference type="GO" id="GO:0045259">
    <property type="term" value="C:proton-transporting ATP synthase complex"/>
    <property type="evidence" value="ECO:0007669"/>
    <property type="project" value="UniProtKB-KW"/>
</dbReference>
<dbReference type="CDD" id="cd12151">
    <property type="entry name" value="F1-ATPase_gamma"/>
    <property type="match status" value="1"/>
</dbReference>
<reference evidence="10" key="1">
    <citation type="submission" date="2017-02" db="EMBL/GenBank/DDBJ databases">
        <title>Delving into the versatile metabolic prowess of the omnipresent phylum Bacteroidetes.</title>
        <authorList>
            <person name="Nobu M.K."/>
            <person name="Mei R."/>
            <person name="Narihiro T."/>
            <person name="Kuroda K."/>
            <person name="Liu W.-T."/>
        </authorList>
    </citation>
    <scope>NUCLEOTIDE SEQUENCE</scope>
    <source>
        <strain evidence="10">ADurb.Bin276</strain>
    </source>
</reference>
<proteinExistence type="inferred from homology"/>
<organism evidence="10">
    <name type="scientific">Candidatus Atribacter allofermentans</name>
    <dbReference type="NCBI Taxonomy" id="1852833"/>
    <lineage>
        <taxon>Bacteria</taxon>
        <taxon>Pseudomonadati</taxon>
        <taxon>Atribacterota</taxon>
        <taxon>Atribacteria</taxon>
        <taxon>Atribacterales</taxon>
        <taxon>Atribacteraceae</taxon>
        <taxon>Atribacter</taxon>
    </lineage>
</organism>
<dbReference type="InterPro" id="IPR035968">
    <property type="entry name" value="ATP_synth_F1_ATPase_gsu"/>
</dbReference>
<name>A0A1V5T0U7_9BACT</name>
<keyword evidence="5" id="KW-0375">Hydrogen ion transport</keyword>
<evidence type="ECO:0000256" key="1">
    <source>
        <dbReference type="ARBA" id="ARBA00003456"/>
    </source>
</evidence>
<evidence type="ECO:0000313" key="10">
    <source>
        <dbReference type="EMBL" id="OQA60133.1"/>
    </source>
</evidence>
<evidence type="ECO:0000256" key="7">
    <source>
        <dbReference type="ARBA" id="ARBA00023136"/>
    </source>
</evidence>
<evidence type="ECO:0000256" key="6">
    <source>
        <dbReference type="ARBA" id="ARBA00023065"/>
    </source>
</evidence>
<dbReference type="Pfam" id="PF00231">
    <property type="entry name" value="ATP-synt"/>
    <property type="match status" value="1"/>
</dbReference>
<comment type="function">
    <text evidence="1">Produces ATP from ADP in the presence of a proton gradient across the membrane. The gamma chain is believed to be important in regulating ATPase activity and the flow of protons through the CF(0) complex.</text>
</comment>
<dbReference type="InterPro" id="IPR000131">
    <property type="entry name" value="ATP_synth_F1_gsu"/>
</dbReference>
<dbReference type="SUPFAM" id="SSF52943">
    <property type="entry name" value="ATP synthase (F1-ATPase), gamma subunit"/>
    <property type="match status" value="1"/>
</dbReference>
<evidence type="ECO:0000256" key="9">
    <source>
        <dbReference type="ARBA" id="ARBA00023310"/>
    </source>
</evidence>
<evidence type="ECO:0000256" key="2">
    <source>
        <dbReference type="ARBA" id="ARBA00004170"/>
    </source>
</evidence>
<dbReference type="GO" id="GO:0046933">
    <property type="term" value="F:proton-transporting ATP synthase activity, rotational mechanism"/>
    <property type="evidence" value="ECO:0007669"/>
    <property type="project" value="InterPro"/>
</dbReference>
<accession>A0A1V5T0U7</accession>
<dbReference type="PANTHER" id="PTHR11693">
    <property type="entry name" value="ATP SYNTHASE GAMMA CHAIN"/>
    <property type="match status" value="1"/>
</dbReference>
<evidence type="ECO:0000256" key="8">
    <source>
        <dbReference type="ARBA" id="ARBA00023196"/>
    </source>
</evidence>
<sequence length="292" mass="33720">MAKLQIIKKQIDLIKQIQHVTRAMKTISVVRWRTGKKTLENAKAFSNQLLRLNEIAHMYYQEEVITPHPPRGFALIGIFSDKGLVGGFNTVLAHKMKTFINDQEREGNKPHLIVLGTQGMSQFKKSPYEVLLTHPLPVHQTPHYQNVREILYTVRSFHEQQIFSHLYIAHNQYLSVSEYRPVIQRVIPIPLQGINLPPENQVDLRLRTDILSTTPTLIERLTFEYVASQLYVFLIESFLSEQATRLKIMDAATSHSEDMIHSLRIAYQKRRQEKITQELNEVTSASQVLGTV</sequence>
<gene>
    <name evidence="10" type="primary">atpG</name>
    <name evidence="10" type="ORF">BWY41_00676</name>
</gene>
<comment type="caution">
    <text evidence="10">The sequence shown here is derived from an EMBL/GenBank/DDBJ whole genome shotgun (WGS) entry which is preliminary data.</text>
</comment>
<dbReference type="Proteomes" id="UP000485569">
    <property type="component" value="Unassembled WGS sequence"/>
</dbReference>
<keyword evidence="9" id="KW-0066">ATP synthesis</keyword>
<comment type="similarity">
    <text evidence="3">Belongs to the ATPase gamma chain family.</text>
</comment>
<keyword evidence="7" id="KW-0472">Membrane</keyword>